<dbReference type="CDD" id="cd02891">
    <property type="entry name" value="A2M_like"/>
    <property type="match status" value="1"/>
</dbReference>
<evidence type="ECO:0000256" key="2">
    <source>
        <dbReference type="ARBA" id="ARBA00022729"/>
    </source>
</evidence>
<dbReference type="InterPro" id="IPR041246">
    <property type="entry name" value="Bact_MG10"/>
</dbReference>
<dbReference type="InterPro" id="IPR011626">
    <property type="entry name" value="Alpha-macroglobulin_TED"/>
</dbReference>
<organism evidence="6 7">
    <name type="scientific">Roseibium sediminicola</name>
    <dbReference type="NCBI Taxonomy" id="2933272"/>
    <lineage>
        <taxon>Bacteria</taxon>
        <taxon>Pseudomonadati</taxon>
        <taxon>Pseudomonadota</taxon>
        <taxon>Alphaproteobacteria</taxon>
        <taxon>Hyphomicrobiales</taxon>
        <taxon>Stappiaceae</taxon>
        <taxon>Roseibium</taxon>
    </lineage>
</organism>
<dbReference type="Pfam" id="PF01835">
    <property type="entry name" value="MG2"/>
    <property type="match status" value="1"/>
</dbReference>
<dbReference type="Gene3D" id="3.50.4.10">
    <property type="entry name" value="Hepatocyte Growth Factor"/>
    <property type="match status" value="1"/>
</dbReference>
<accession>A0ABT0GQY8</accession>
<dbReference type="SMART" id="SM00028">
    <property type="entry name" value="TPR"/>
    <property type="match status" value="2"/>
</dbReference>
<dbReference type="Gene3D" id="1.25.40.10">
    <property type="entry name" value="Tetratricopeptide repeat domain"/>
    <property type="match status" value="1"/>
</dbReference>
<dbReference type="Gene3D" id="1.50.10.20">
    <property type="match status" value="1"/>
</dbReference>
<evidence type="ECO:0000256" key="1">
    <source>
        <dbReference type="ARBA" id="ARBA00010556"/>
    </source>
</evidence>
<dbReference type="SMART" id="SM01360">
    <property type="entry name" value="A2M"/>
    <property type="match status" value="1"/>
</dbReference>
<name>A0ABT0GQY8_9HYPH</name>
<dbReference type="Pfam" id="PF17962">
    <property type="entry name" value="bMG6"/>
    <property type="match status" value="1"/>
</dbReference>
<keyword evidence="3" id="KW-0677">Repeat</keyword>
<dbReference type="Pfam" id="PF11974">
    <property type="entry name" value="bMG3"/>
    <property type="match status" value="1"/>
</dbReference>
<dbReference type="SUPFAM" id="SSF48239">
    <property type="entry name" value="Terpenoid cyclases/Protein prenyltransferases"/>
    <property type="match status" value="1"/>
</dbReference>
<dbReference type="RefSeq" id="WP_248152501.1">
    <property type="nucleotide sequence ID" value="NZ_JALNMJ010000003.1"/>
</dbReference>
<dbReference type="SMART" id="SM01419">
    <property type="entry name" value="Thiol-ester_cl"/>
    <property type="match status" value="1"/>
</dbReference>
<dbReference type="InterPro" id="IPR051802">
    <property type="entry name" value="YfhM-like"/>
</dbReference>
<keyword evidence="4" id="KW-1015">Disulfide bond</keyword>
<dbReference type="InterPro" id="IPR026284">
    <property type="entry name" value="A2MG_proteobact"/>
</dbReference>
<sequence length="1846" mass="198721">MSVYSIVFKHVHQTLGAMAKPLARPLQIAVVGAGAVGLLALPAAAQDKRIVTIDDADYFGADYRTVKDVDLDACKSACLDDKQCRAFTFNTSAGWCFLKSDFGELQSFVGAVAGRVVEVQAPRADLSADRKAELLFVPLSQLESAETYSQSIANSVSAAGQTAAQLRQSGLVALSQRQGTFAEADFLQVIKLDPGDYKAWTHLATALLMQDPDDWEAKQTKRKNAISASINAYLRSVGEEEQALALELLARSLVVRSEYKTAIKAYRASLALQENSSIRYRYNELIAEHGFRIVDHQVDSDSASPRVCLVFSQKLPVGEDMSPYVSVDGEGTFAIESEENQICADGLKHGARYRITARSGLPAGDGEKIEKNAELSVYVKDRSPSVNFLSRSYVLPSGGNPTIPIVSVNTNEVEATIYRVGNRSVADILRDNRFLRQLDSYQADQIEDELGEKVWSGIVETGNELNQDMVTAMPVSETGIELKPGVYAMTARSKLDQQNRWGALATQWFLVSDLGVTALTGDTGIAANIRSLSSAEALEGVNVRLLAVNNEILGETVTNADGFAEFAAGLTRGRGGRAPGVLVAETQAGDYSFLDLRKPAFDLSDRGVEGRPAPGPLDVFAWTDRGIYKAGETVYAQALLRNGAAVAQEDFPLTFIFTRPDGVEHARFTVNDGGLGGHLQDLTLASSAQQGIWAWRVFADPKGRALSEQTFLVEDYQPERVDFDLETDAAAFSRTAPTEVTLEAKFLYGSPASGQTLEGDVIVRPVRTLKAYPGYQFGVPDADAYSERGSISSGLKTGDDGKLTFEVFMPGLPETSMLYDASLITRLVEAGGRYVERDLDLPVAQDSARIGIKPAFDGGVDEGGPADFSVIVVGTDGKELDASDLHWTLSKVDRRYQWYRYDGRWSYEPITTTRRVDSGDFDVTAGQPARLSLPVDWGQYRLEVAGSGTLQTTTQVTFNAGWYTADATSDTPDYLDVGLDRTSYRPGDVAKLRLKPQMAGIAVINVVSGGLLASQTVEVSGEETEVEIPVSDDWGAGAYITASLYRPMDLDQKRMPSRAMGLSWLQVDPGKRALDIELSTPDHMLPESTLEVPVKLAGLEAGDTAYLTVAAVDVGILNLTNYQTPDPDSWYFGQRRLGTDFRDLYGQLIDRTAGTLGRVRSGGDAAGMRLDAPPPDEEPVALFSGLVAFDENGEATVSFDIPAFNGAIKLMAVAWTKDGVGHADREVQVRSPVVMTASAPAFLAPGDQSRLALEIDNVDGAPGTYQLELSVAEGLSLDGSASFTRSLELGSGQKELVLTSVTAGDSLTDAEVVASLTGPDGATYVKRFGLDVEDTQPEVVRRSVFTLAKGDTLSLTADSFDGLRADTVDITLTAGGAASIDVAGLLAALDRYPYGCTEQTTSRALPLLYLSEVAEAAGLGGDSAIRERVVKAIARVLSNQSSSGDFGLWSSYGDGDTWLDAYVSDFLTRAREQGYEVPELAFTTALDNLENRLAYASDFQDGGEGVAYALYVLARNGRASMGDLRYYLDAKLQHFATPMAKAQVAAGLALYGEQDRAETGFQAALAALPADTTSTYRSDYGSKLRDSAAVTDYVVSASMGDKLKQDAIDRLKTAQTRAAGQSTQDMAWLLLAAHTLNESAAEARLSVRGEETPGRLAWSLEGSEVSQFPAEIANNGDAATELLVAVAGQPLVPEPAGGKDYSVERTVYDLDGNPVDPTAVPVNTRLAVVVTVRALSDQPGRLMVVDRLPAGLVIDNPRLVRSGDLGGLSFLDTVDQPEHAAFYKDRFEVAVNQTRWSSRELTFAYLARAATPGNYTHPPASVEDMYRPDRRAITATGRFVVLGPTR</sequence>
<protein>
    <submittedName>
        <fullName evidence="6">Alpha-2-macroglobulin family protein</fullName>
    </submittedName>
</protein>
<evidence type="ECO:0000256" key="3">
    <source>
        <dbReference type="ARBA" id="ARBA00022737"/>
    </source>
</evidence>
<dbReference type="PROSITE" id="PS50948">
    <property type="entry name" value="PAN"/>
    <property type="match status" value="1"/>
</dbReference>
<evidence type="ECO:0000259" key="5">
    <source>
        <dbReference type="PROSITE" id="PS50948"/>
    </source>
</evidence>
<evidence type="ECO:0000256" key="4">
    <source>
        <dbReference type="ARBA" id="ARBA00023157"/>
    </source>
</evidence>
<dbReference type="Pfam" id="PF07678">
    <property type="entry name" value="TED_complement"/>
    <property type="match status" value="1"/>
</dbReference>
<dbReference type="InterPro" id="IPR019734">
    <property type="entry name" value="TPR_rpt"/>
</dbReference>
<feature type="domain" description="Apple" evidence="5">
    <location>
        <begin position="45"/>
        <end position="109"/>
    </location>
</feature>
<dbReference type="PANTHER" id="PTHR40094:SF1">
    <property type="entry name" value="UBIQUITIN DOMAIN-CONTAINING PROTEIN"/>
    <property type="match status" value="1"/>
</dbReference>
<evidence type="ECO:0000313" key="6">
    <source>
        <dbReference type="EMBL" id="MCK7611859.1"/>
    </source>
</evidence>
<dbReference type="InterPro" id="IPR002890">
    <property type="entry name" value="MG2"/>
</dbReference>
<dbReference type="InterPro" id="IPR011625">
    <property type="entry name" value="A2M_N_BRD"/>
</dbReference>
<dbReference type="InterPro" id="IPR008930">
    <property type="entry name" value="Terpenoid_cyclase/PrenylTrfase"/>
</dbReference>
<dbReference type="Pfam" id="PF00207">
    <property type="entry name" value="A2M"/>
    <property type="match status" value="1"/>
</dbReference>
<dbReference type="SUPFAM" id="SSF57414">
    <property type="entry name" value="Hairpin loop containing domain-like"/>
    <property type="match status" value="1"/>
</dbReference>
<dbReference type="Pfam" id="PF21142">
    <property type="entry name" value="A2M_bMG2"/>
    <property type="match status" value="1"/>
</dbReference>
<dbReference type="PIRSF" id="PIRSF038980">
    <property type="entry name" value="A2M_bac"/>
    <property type="match status" value="1"/>
</dbReference>
<dbReference type="SMART" id="SM00223">
    <property type="entry name" value="APPLE"/>
    <property type="match status" value="1"/>
</dbReference>
<evidence type="ECO:0000313" key="7">
    <source>
        <dbReference type="Proteomes" id="UP001431221"/>
    </source>
</evidence>
<dbReference type="InterPro" id="IPR047565">
    <property type="entry name" value="Alpha-macroglob_thiol-ester_cl"/>
</dbReference>
<dbReference type="Pfam" id="PF17973">
    <property type="entry name" value="bMG10"/>
    <property type="match status" value="1"/>
</dbReference>
<comment type="similarity">
    <text evidence="1">Belongs to the protease inhibitor I39 (alpha-2-macroglobulin) family. Bacterial alpha-2-macroglobulin subfamily.</text>
</comment>
<dbReference type="Pfam" id="PF07703">
    <property type="entry name" value="A2M_BRD"/>
    <property type="match status" value="1"/>
</dbReference>
<keyword evidence="2" id="KW-0732">Signal</keyword>
<dbReference type="InterPro" id="IPR049120">
    <property type="entry name" value="A2M_bMG2"/>
</dbReference>
<keyword evidence="7" id="KW-1185">Reference proteome</keyword>
<dbReference type="InterPro" id="IPR000177">
    <property type="entry name" value="Apple"/>
</dbReference>
<dbReference type="SUPFAM" id="SSF48452">
    <property type="entry name" value="TPR-like"/>
    <property type="match status" value="1"/>
</dbReference>
<dbReference type="Proteomes" id="UP001431221">
    <property type="component" value="Unassembled WGS sequence"/>
</dbReference>
<dbReference type="InterPro" id="IPR041462">
    <property type="entry name" value="Bact_A2M_MG6"/>
</dbReference>
<dbReference type="InterPro" id="IPR001599">
    <property type="entry name" value="Macroglobln_a2"/>
</dbReference>
<dbReference type="Gene3D" id="2.60.40.1930">
    <property type="match status" value="1"/>
</dbReference>
<dbReference type="EMBL" id="JALNMJ010000003">
    <property type="protein sequence ID" value="MCK7611859.1"/>
    <property type="molecule type" value="Genomic_DNA"/>
</dbReference>
<comment type="caution">
    <text evidence="6">The sequence shown here is derived from an EMBL/GenBank/DDBJ whole genome shotgun (WGS) entry which is preliminary data.</text>
</comment>
<proteinExistence type="inferred from homology"/>
<reference evidence="6" key="1">
    <citation type="submission" date="2022-04" db="EMBL/GenBank/DDBJ databases">
        <title>Roseibium sp. CAU 1639 isolated from mud.</title>
        <authorList>
            <person name="Kim W."/>
        </authorList>
    </citation>
    <scope>NUCLEOTIDE SEQUENCE</scope>
    <source>
        <strain evidence="6">CAU 1639</strain>
    </source>
</reference>
<dbReference type="InterPro" id="IPR021868">
    <property type="entry name" value="Alpha_2_Macroglob_MG3"/>
</dbReference>
<dbReference type="PANTHER" id="PTHR40094">
    <property type="entry name" value="ALPHA-2-MACROGLOBULIN HOMOLOG"/>
    <property type="match status" value="1"/>
</dbReference>
<dbReference type="InterPro" id="IPR011990">
    <property type="entry name" value="TPR-like_helical_dom_sf"/>
</dbReference>
<dbReference type="CDD" id="cd01100">
    <property type="entry name" value="APPLE_Factor_XI_like"/>
    <property type="match status" value="1"/>
</dbReference>
<dbReference type="Pfam" id="PF17972">
    <property type="entry name" value="bMG5"/>
    <property type="match status" value="1"/>
</dbReference>
<dbReference type="InterPro" id="IPR003609">
    <property type="entry name" value="Pan_app"/>
</dbReference>
<dbReference type="SMART" id="SM01359">
    <property type="entry name" value="A2M_N_2"/>
    <property type="match status" value="1"/>
</dbReference>
<gene>
    <name evidence="6" type="ORF">M0H32_06785</name>
</gene>
<dbReference type="Pfam" id="PF14295">
    <property type="entry name" value="PAN_4"/>
    <property type="match status" value="1"/>
</dbReference>
<dbReference type="InterPro" id="IPR041203">
    <property type="entry name" value="Bact_A2M_MG5"/>
</dbReference>